<evidence type="ECO:0000313" key="2">
    <source>
        <dbReference type="EMBL" id="QSX28722.1"/>
    </source>
</evidence>
<protein>
    <submittedName>
        <fullName evidence="2">Uncharacterized protein</fullName>
    </submittedName>
</protein>
<dbReference type="AlphaFoldDB" id="A0A975AIY1"/>
<feature type="transmembrane region" description="Helical" evidence="1">
    <location>
        <begin position="12"/>
        <end position="38"/>
    </location>
</feature>
<dbReference type="RefSeq" id="WP_207324093.1">
    <property type="nucleotide sequence ID" value="NZ_CP071504.1"/>
</dbReference>
<evidence type="ECO:0000313" key="3">
    <source>
        <dbReference type="Proteomes" id="UP000663281"/>
    </source>
</evidence>
<dbReference type="Proteomes" id="UP000663281">
    <property type="component" value="Chromosome"/>
</dbReference>
<keyword evidence="3" id="KW-1185">Reference proteome</keyword>
<proteinExistence type="predicted"/>
<organism evidence="2 3">
    <name type="scientific">Shewanella cyperi</name>
    <dbReference type="NCBI Taxonomy" id="2814292"/>
    <lineage>
        <taxon>Bacteria</taxon>
        <taxon>Pseudomonadati</taxon>
        <taxon>Pseudomonadota</taxon>
        <taxon>Gammaproteobacteria</taxon>
        <taxon>Alteromonadales</taxon>
        <taxon>Shewanellaceae</taxon>
        <taxon>Shewanella</taxon>
    </lineage>
</organism>
<keyword evidence="1" id="KW-1133">Transmembrane helix</keyword>
<keyword evidence="1" id="KW-0472">Membrane</keyword>
<keyword evidence="1" id="KW-0812">Transmembrane</keyword>
<reference evidence="2 3" key="1">
    <citation type="submission" date="2021-03" db="EMBL/GenBank/DDBJ databases">
        <title>Novel species identification of genus Shewanella.</title>
        <authorList>
            <person name="Liu G."/>
            <person name="Zhang Q."/>
        </authorList>
    </citation>
    <scope>NUCLEOTIDE SEQUENCE [LARGE SCALE GENOMIC DNA]</scope>
    <source>
        <strain evidence="2 3">FJAT-53726</strain>
    </source>
</reference>
<accession>A0A975AIY1</accession>
<dbReference type="KEGG" id="scyp:JYB88_10535"/>
<evidence type="ECO:0000256" key="1">
    <source>
        <dbReference type="SAM" id="Phobius"/>
    </source>
</evidence>
<dbReference type="EMBL" id="CP071504">
    <property type="protein sequence ID" value="QSX28722.1"/>
    <property type="molecule type" value="Genomic_DNA"/>
</dbReference>
<gene>
    <name evidence="2" type="ORF">JYB88_10535</name>
</gene>
<name>A0A975AIY1_9GAMM</name>
<sequence length="143" mass="16669">MNDENKIVLRFSILVLAAFSLICAAYWGLSLGLGYVFYHNSTFDRIQTAQFESCMNKLESGVVSDEMREHVTNFCDQIAKRKAYKSRLDFERLVDMSKYCEGSDSIHFENGQPDWGVKGKIVYDYLLMKQYDCNTESYSDFQW</sequence>